<organism evidence="2 3">
    <name type="scientific">Streptomyces halstedii</name>
    <dbReference type="NCBI Taxonomy" id="1944"/>
    <lineage>
        <taxon>Bacteria</taxon>
        <taxon>Bacillati</taxon>
        <taxon>Actinomycetota</taxon>
        <taxon>Actinomycetes</taxon>
        <taxon>Kitasatosporales</taxon>
        <taxon>Streptomycetaceae</taxon>
        <taxon>Streptomyces</taxon>
    </lineage>
</organism>
<evidence type="ECO:0000313" key="2">
    <source>
        <dbReference type="EMBL" id="NEA15824.1"/>
    </source>
</evidence>
<dbReference type="Proteomes" id="UP000735541">
    <property type="component" value="Unassembled WGS sequence"/>
</dbReference>
<dbReference type="RefSeq" id="WP_103490213.1">
    <property type="nucleotide sequence ID" value="NZ_JAAGLQ010000193.1"/>
</dbReference>
<sequence>MNIPFLDSWRKRQAGTRAVALAAAVETDPDGVAELFAECELLRARASQSGLRLDDSPSSLSALDQLPPRWRDDPDELPWLGNDAGLYLGTVLVRTVAGAAWGIRASGQPVVRLASGREIDVVTAGLDWAMTGSPELSEMYAESAESGPEAKSR</sequence>
<evidence type="ECO:0000313" key="4">
    <source>
        <dbReference type="Proteomes" id="UP000735541"/>
    </source>
</evidence>
<comment type="caution">
    <text evidence="2">The sequence shown here is derived from an EMBL/GenBank/DDBJ whole genome shotgun (WGS) entry which is preliminary data.</text>
</comment>
<dbReference type="EMBL" id="JAAGLQ010000193">
    <property type="protein sequence ID" value="NEA15824.1"/>
    <property type="molecule type" value="Genomic_DNA"/>
</dbReference>
<dbReference type="InterPro" id="IPR046245">
    <property type="entry name" value="DUF6278"/>
</dbReference>
<evidence type="ECO:0000313" key="1">
    <source>
        <dbReference type="EMBL" id="MBV7672087.1"/>
    </source>
</evidence>
<dbReference type="AlphaFoldDB" id="A0A6N9TWD7"/>
<dbReference type="EMBL" id="JAHUVW010000001">
    <property type="protein sequence ID" value="MBV7672087.1"/>
    <property type="molecule type" value="Genomic_DNA"/>
</dbReference>
<reference evidence="1 4" key="2">
    <citation type="submission" date="2021-07" db="EMBL/GenBank/DDBJ databases">
        <title>Sequencing Streptomyces halstedii LGO-A4 genome an citrus endophytic actinomycete.</title>
        <authorList>
            <person name="Samborskyy M."/>
            <person name="Scott N."/>
            <person name="Deglau R."/>
            <person name="Dickens S."/>
            <person name="Oliveira L.G."/>
        </authorList>
    </citation>
    <scope>NUCLEOTIDE SEQUENCE [LARGE SCALE GENOMIC DNA]</scope>
    <source>
        <strain evidence="1 4">LGO-A4</strain>
    </source>
</reference>
<dbReference type="Pfam" id="PF19794">
    <property type="entry name" value="DUF6278"/>
    <property type="match status" value="1"/>
</dbReference>
<dbReference type="Proteomes" id="UP000471293">
    <property type="component" value="Unassembled WGS sequence"/>
</dbReference>
<proteinExistence type="predicted"/>
<protein>
    <submittedName>
        <fullName evidence="2">Uncharacterized protein</fullName>
    </submittedName>
</protein>
<accession>A0A6N9TWD7</accession>
<name>A0A6N9TWD7_STRHA</name>
<reference evidence="2 3" key="1">
    <citation type="submission" date="2020-01" db="EMBL/GenBank/DDBJ databases">
        <title>Insect and environment-associated Actinomycetes.</title>
        <authorList>
            <person name="Currrie C."/>
            <person name="Chevrette M."/>
            <person name="Carlson C."/>
            <person name="Stubbendieck R."/>
            <person name="Wendt-Pienkowski E."/>
        </authorList>
    </citation>
    <scope>NUCLEOTIDE SEQUENCE [LARGE SCALE GENOMIC DNA]</scope>
    <source>
        <strain evidence="2 3">SID11342</strain>
    </source>
</reference>
<evidence type="ECO:0000313" key="3">
    <source>
        <dbReference type="Proteomes" id="UP000471293"/>
    </source>
</evidence>
<gene>
    <name evidence="2" type="ORF">G3I29_09830</name>
    <name evidence="1" type="ORF">STHAL_21805</name>
</gene>
<keyword evidence="4" id="KW-1185">Reference proteome</keyword>